<dbReference type="InterPro" id="IPR050644">
    <property type="entry name" value="PG_Glycine_Bridge_Synth"/>
</dbReference>
<evidence type="ECO:0000256" key="10">
    <source>
        <dbReference type="ARBA" id="ARBA00023316"/>
    </source>
</evidence>
<accession>A0A1W7ABE3</accession>
<evidence type="ECO:0000256" key="14">
    <source>
        <dbReference type="SAM" id="Coils"/>
    </source>
</evidence>
<keyword evidence="14" id="KW-0175">Coiled coil</keyword>
<evidence type="ECO:0000256" key="1">
    <source>
        <dbReference type="ARBA" id="ARBA00004496"/>
    </source>
</evidence>
<evidence type="ECO:0000256" key="5">
    <source>
        <dbReference type="ARBA" id="ARBA00022490"/>
    </source>
</evidence>
<dbReference type="RefSeq" id="WP_086042507.1">
    <property type="nucleotide sequence ID" value="NZ_CBCRZA010000002.1"/>
</dbReference>
<feature type="coiled-coil region" evidence="14">
    <location>
        <begin position="248"/>
        <end position="305"/>
    </location>
</feature>
<organism evidence="15 16">
    <name type="scientific">Macrococcoides canis</name>
    <dbReference type="NCBI Taxonomy" id="1855823"/>
    <lineage>
        <taxon>Bacteria</taxon>
        <taxon>Bacillati</taxon>
        <taxon>Bacillota</taxon>
        <taxon>Bacilli</taxon>
        <taxon>Bacillales</taxon>
        <taxon>Staphylococcaceae</taxon>
        <taxon>Macrococcoides</taxon>
    </lineage>
</organism>
<evidence type="ECO:0000256" key="7">
    <source>
        <dbReference type="ARBA" id="ARBA00022960"/>
    </source>
</evidence>
<dbReference type="InterPro" id="IPR016181">
    <property type="entry name" value="Acyl_CoA_acyltransferase"/>
</dbReference>
<dbReference type="PANTHER" id="PTHR36174:SF2">
    <property type="entry name" value="AMINOACYLTRANSFERASE FEMA"/>
    <property type="match status" value="1"/>
</dbReference>
<evidence type="ECO:0000256" key="4">
    <source>
        <dbReference type="ARBA" id="ARBA00016236"/>
    </source>
</evidence>
<dbReference type="GO" id="GO:0071555">
    <property type="term" value="P:cell wall organization"/>
    <property type="evidence" value="ECO:0007669"/>
    <property type="project" value="UniProtKB-KW"/>
</dbReference>
<dbReference type="GO" id="GO:0008360">
    <property type="term" value="P:regulation of cell shape"/>
    <property type="evidence" value="ECO:0007669"/>
    <property type="project" value="UniProtKB-KW"/>
</dbReference>
<dbReference type="GO" id="GO:0016755">
    <property type="term" value="F:aminoacyltransferase activity"/>
    <property type="evidence" value="ECO:0007669"/>
    <property type="project" value="InterPro"/>
</dbReference>
<evidence type="ECO:0000313" key="16">
    <source>
        <dbReference type="Proteomes" id="UP000194154"/>
    </source>
</evidence>
<keyword evidence="7" id="KW-0133">Cell shape</keyword>
<evidence type="ECO:0000256" key="13">
    <source>
        <dbReference type="ARBA" id="ARBA00047483"/>
    </source>
</evidence>
<evidence type="ECO:0000256" key="3">
    <source>
        <dbReference type="ARBA" id="ARBA00012466"/>
    </source>
</evidence>
<keyword evidence="9 15" id="KW-0012">Acyltransferase</keyword>
<evidence type="ECO:0000256" key="6">
    <source>
        <dbReference type="ARBA" id="ARBA00022679"/>
    </source>
</evidence>
<dbReference type="PANTHER" id="PTHR36174">
    <property type="entry name" value="LIPID II:GLYCINE GLYCYLTRANSFERASE"/>
    <property type="match status" value="1"/>
</dbReference>
<dbReference type="Pfam" id="PF02388">
    <property type="entry name" value="FemAB"/>
    <property type="match status" value="1"/>
</dbReference>
<evidence type="ECO:0000313" key="15">
    <source>
        <dbReference type="EMBL" id="ARQ06864.1"/>
    </source>
</evidence>
<keyword evidence="6 15" id="KW-0808">Transferase</keyword>
<comment type="catalytic activity">
    <reaction evidence="13">
        <text>beta-D-GlcNAc-(1-&gt;4)-Mur2Ac(oyl-L-Ala-D-isoglutaminyl-L-Lys-(N(6)-Gly)-D-Ala-D-Ala)-di-trans,octa-cis-undecaprenyl diphosphate + 2 glycyl-tRNA(Gly) = MurNAc-L-Ala-D-isoglutaminyl-L-Lys-(N(6)-tri-Gly)-D-Ala-D-Ala-diphospho-di-trans,octa-cis-undecaprenyl-GlcNAc + 2 tRNA(Gly) + 2 H(+)</text>
        <dbReference type="Rhea" id="RHEA:30439"/>
        <dbReference type="Rhea" id="RHEA-COMP:9664"/>
        <dbReference type="Rhea" id="RHEA-COMP:9683"/>
        <dbReference type="ChEBI" id="CHEBI:15378"/>
        <dbReference type="ChEBI" id="CHEBI:62234"/>
        <dbReference type="ChEBI" id="CHEBI:62235"/>
        <dbReference type="ChEBI" id="CHEBI:78442"/>
        <dbReference type="ChEBI" id="CHEBI:78522"/>
        <dbReference type="EC" id="2.3.2.17"/>
    </reaction>
</comment>
<protein>
    <recommendedName>
        <fullName evidence="4">Aminoacyltransferase FemA</fullName>
        <ecNumber evidence="3">2.3.2.17</ecNumber>
    </recommendedName>
    <alternativeName>
        <fullName evidence="12">Factor essential for expression of methicillin resistance A</fullName>
    </alternativeName>
    <alternativeName>
        <fullName evidence="11">N-acetylmuramoyl-L-alanyl-D-glutamyl-L-lysyl-(N6-glycyl)-D-alanyl-D-alanine-diphosphoundecaprenyl-N-acetylglucosamine:glycine glycyltransferase</fullName>
    </alternativeName>
</protein>
<comment type="subcellular location">
    <subcellularLocation>
        <location evidence="1">Cytoplasm</location>
    </subcellularLocation>
</comment>
<dbReference type="STRING" id="1855823.MCCS_12180"/>
<proteinExistence type="inferred from homology"/>
<dbReference type="Proteomes" id="UP000194154">
    <property type="component" value="Chromosome"/>
</dbReference>
<dbReference type="SUPFAM" id="SSF55729">
    <property type="entry name" value="Acyl-CoA N-acyltransferases (Nat)"/>
    <property type="match status" value="2"/>
</dbReference>
<dbReference type="InterPro" id="IPR010978">
    <property type="entry name" value="tRNA-bd_arm"/>
</dbReference>
<dbReference type="GO" id="GO:0000166">
    <property type="term" value="F:nucleotide binding"/>
    <property type="evidence" value="ECO:0007669"/>
    <property type="project" value="InterPro"/>
</dbReference>
<dbReference type="SUPFAM" id="SSF46589">
    <property type="entry name" value="tRNA-binding arm"/>
    <property type="match status" value="1"/>
</dbReference>
<sequence>MKFTTLTREAFSAFTDQHPSHFTQMAVNYDLKVSEGTETHLLGVKDEHNEIIAAGLFTSVPVMKVFKYFYSNRGPVMDYHNRALVTFFFNELKKYMKQHKALNLRIDPYVPYQLRNHDGDIIETYKTDDIFETLKSLGFKHDGFTTGFHPIHQIRWHSILNLKGKTKDQLIKDMDSLRKRNTKKVIKNGIKVRYLDKDELHIFRSFMQDTSDKKDFEDRGDEFYISRLEKFGDRVKMPLAYIDFNTYIPELEAELTEIDHAIDKAKADIENKPENKKAQNKLADNERQKQALLEKLTEAQQLKAKHGDTLPIAAAFYFINPHEVVYYAGGSSNEFRHFSGSYAIQWHMINYALDYGIDKYNFYGISGIFSEDAPDAGVIKFKKGYNADVVEYIGDFELPVNKGVYKLYKRIKK</sequence>
<evidence type="ECO:0000256" key="12">
    <source>
        <dbReference type="ARBA" id="ARBA00032233"/>
    </source>
</evidence>
<evidence type="ECO:0000256" key="11">
    <source>
        <dbReference type="ARBA" id="ARBA00030706"/>
    </source>
</evidence>
<dbReference type="GO" id="GO:0005737">
    <property type="term" value="C:cytoplasm"/>
    <property type="evidence" value="ECO:0007669"/>
    <property type="project" value="UniProtKB-SubCell"/>
</dbReference>
<dbReference type="GeneID" id="35295346"/>
<dbReference type="Gene3D" id="3.40.630.30">
    <property type="match status" value="2"/>
</dbReference>
<dbReference type="AlphaFoldDB" id="A0A1W7ABE3"/>
<comment type="similarity">
    <text evidence="2">Belongs to the FemABX family.</text>
</comment>
<dbReference type="GO" id="GO:0009252">
    <property type="term" value="P:peptidoglycan biosynthetic process"/>
    <property type="evidence" value="ECO:0007669"/>
    <property type="project" value="UniProtKB-KW"/>
</dbReference>
<evidence type="ECO:0000256" key="9">
    <source>
        <dbReference type="ARBA" id="ARBA00023315"/>
    </source>
</evidence>
<dbReference type="OrthoDB" id="2173585at2"/>
<keyword evidence="8" id="KW-0573">Peptidoglycan synthesis</keyword>
<reference evidence="15 16" key="1">
    <citation type="journal article" date="2017" name="Int. J. Syst. Evol. Microbiol.">
        <title>Macrococcus canis sp. nov., a skin bacterium associated with infections in dogs.</title>
        <authorList>
            <person name="Gobeli Brawand S."/>
            <person name="Cotting K."/>
            <person name="Gomez-Sanz E."/>
            <person name="Collaud A."/>
            <person name="Thomann A."/>
            <person name="Brodard I."/>
            <person name="Rodriguez-Campos S."/>
            <person name="Strauss C."/>
            <person name="Perreten V."/>
        </authorList>
    </citation>
    <scope>NUCLEOTIDE SEQUENCE [LARGE SCALE GENOMIC DNA]</scope>
    <source>
        <strain evidence="15 16">KM45013</strain>
    </source>
</reference>
<evidence type="ECO:0000256" key="8">
    <source>
        <dbReference type="ARBA" id="ARBA00022984"/>
    </source>
</evidence>
<dbReference type="Gene3D" id="1.20.58.90">
    <property type="match status" value="1"/>
</dbReference>
<name>A0A1W7ABE3_9STAP</name>
<evidence type="ECO:0000256" key="2">
    <source>
        <dbReference type="ARBA" id="ARBA00009943"/>
    </source>
</evidence>
<dbReference type="EC" id="2.3.2.17" evidence="3"/>
<dbReference type="InterPro" id="IPR003447">
    <property type="entry name" value="FEMABX"/>
</dbReference>
<dbReference type="PROSITE" id="PS51191">
    <property type="entry name" value="FEMABX"/>
    <property type="match status" value="1"/>
</dbReference>
<keyword evidence="10" id="KW-0961">Cell wall biogenesis/degradation</keyword>
<gene>
    <name evidence="15" type="primary">femA_2</name>
    <name evidence="15" type="ORF">MCCS_12180</name>
</gene>
<dbReference type="EMBL" id="CP021059">
    <property type="protein sequence ID" value="ARQ06864.1"/>
    <property type="molecule type" value="Genomic_DNA"/>
</dbReference>
<keyword evidence="16" id="KW-1185">Reference proteome</keyword>
<dbReference type="KEGG" id="mcak:MCCS_12180"/>
<keyword evidence="5" id="KW-0963">Cytoplasm</keyword>